<evidence type="ECO:0000256" key="4">
    <source>
        <dbReference type="ARBA" id="ARBA00022771"/>
    </source>
</evidence>
<evidence type="ECO:0000256" key="1">
    <source>
        <dbReference type="ARBA" id="ARBA00004123"/>
    </source>
</evidence>
<keyword evidence="2" id="KW-0479">Metal-binding</keyword>
<dbReference type="PROSITE" id="PS00028">
    <property type="entry name" value="ZINC_FINGER_C2H2_1"/>
    <property type="match status" value="2"/>
</dbReference>
<dbReference type="PANTHER" id="PTHR26374">
    <property type="entry name" value="ZINC FINGER PROTEIN ZAT5"/>
    <property type="match status" value="1"/>
</dbReference>
<evidence type="ECO:0000259" key="10">
    <source>
        <dbReference type="PROSITE" id="PS50157"/>
    </source>
</evidence>
<evidence type="ECO:0000256" key="7">
    <source>
        <dbReference type="ARBA" id="ARBA00023163"/>
    </source>
</evidence>
<protein>
    <recommendedName>
        <fullName evidence="10">C2H2-type domain-containing protein</fullName>
    </recommendedName>
</protein>
<evidence type="ECO:0000256" key="8">
    <source>
        <dbReference type="ARBA" id="ARBA00023242"/>
    </source>
</evidence>
<name>A0A8T0TSG9_PANVG</name>
<keyword evidence="12" id="KW-1185">Reference proteome</keyword>
<evidence type="ECO:0000256" key="3">
    <source>
        <dbReference type="ARBA" id="ARBA00022737"/>
    </source>
</evidence>
<dbReference type="AlphaFoldDB" id="A0A8T0TSG9"/>
<organism evidence="11 12">
    <name type="scientific">Panicum virgatum</name>
    <name type="common">Blackwell switchgrass</name>
    <dbReference type="NCBI Taxonomy" id="38727"/>
    <lineage>
        <taxon>Eukaryota</taxon>
        <taxon>Viridiplantae</taxon>
        <taxon>Streptophyta</taxon>
        <taxon>Embryophyta</taxon>
        <taxon>Tracheophyta</taxon>
        <taxon>Spermatophyta</taxon>
        <taxon>Magnoliopsida</taxon>
        <taxon>Liliopsida</taxon>
        <taxon>Poales</taxon>
        <taxon>Poaceae</taxon>
        <taxon>PACMAD clade</taxon>
        <taxon>Panicoideae</taxon>
        <taxon>Panicodae</taxon>
        <taxon>Paniceae</taxon>
        <taxon>Panicinae</taxon>
        <taxon>Panicum</taxon>
        <taxon>Panicum sect. Hiantes</taxon>
    </lineage>
</organism>
<reference evidence="11" key="1">
    <citation type="submission" date="2020-05" db="EMBL/GenBank/DDBJ databases">
        <title>WGS assembly of Panicum virgatum.</title>
        <authorList>
            <person name="Lovell J.T."/>
            <person name="Jenkins J."/>
            <person name="Shu S."/>
            <person name="Juenger T.E."/>
            <person name="Schmutz J."/>
        </authorList>
    </citation>
    <scope>NUCLEOTIDE SEQUENCE</scope>
    <source>
        <strain evidence="11">AP13</strain>
    </source>
</reference>
<dbReference type="PROSITE" id="PS50157">
    <property type="entry name" value="ZINC_FINGER_C2H2_2"/>
    <property type="match status" value="2"/>
</dbReference>
<keyword evidence="5" id="KW-0862">Zinc</keyword>
<keyword evidence="4 9" id="KW-0863">Zinc-finger</keyword>
<accession>A0A8T0TSG9</accession>
<feature type="domain" description="C2H2-type" evidence="10">
    <location>
        <begin position="126"/>
        <end position="153"/>
    </location>
</feature>
<gene>
    <name evidence="11" type="ORF">PVAP13_4KG266300</name>
</gene>
<proteinExistence type="predicted"/>
<evidence type="ECO:0000256" key="9">
    <source>
        <dbReference type="PROSITE-ProRule" id="PRU00042"/>
    </source>
</evidence>
<dbReference type="SMART" id="SM00355">
    <property type="entry name" value="ZnF_C2H2"/>
    <property type="match status" value="2"/>
</dbReference>
<keyword evidence="8" id="KW-0539">Nucleus</keyword>
<keyword evidence="3" id="KW-0677">Repeat</keyword>
<dbReference type="InterPro" id="IPR036236">
    <property type="entry name" value="Znf_C2H2_sf"/>
</dbReference>
<evidence type="ECO:0000256" key="5">
    <source>
        <dbReference type="ARBA" id="ARBA00022833"/>
    </source>
</evidence>
<evidence type="ECO:0000256" key="6">
    <source>
        <dbReference type="ARBA" id="ARBA00023015"/>
    </source>
</evidence>
<dbReference type="GO" id="GO:0008270">
    <property type="term" value="F:zinc ion binding"/>
    <property type="evidence" value="ECO:0007669"/>
    <property type="project" value="UniProtKB-KW"/>
</dbReference>
<dbReference type="Proteomes" id="UP000823388">
    <property type="component" value="Chromosome 4K"/>
</dbReference>
<comment type="subcellular location">
    <subcellularLocation>
        <location evidence="1">Nucleus</location>
    </subcellularLocation>
</comment>
<evidence type="ECO:0000256" key="2">
    <source>
        <dbReference type="ARBA" id="ARBA00022723"/>
    </source>
</evidence>
<dbReference type="GO" id="GO:0005634">
    <property type="term" value="C:nucleus"/>
    <property type="evidence" value="ECO:0007669"/>
    <property type="project" value="UniProtKB-SubCell"/>
</dbReference>
<dbReference type="SUPFAM" id="SSF57667">
    <property type="entry name" value="beta-beta-alpha zinc fingers"/>
    <property type="match status" value="1"/>
</dbReference>
<keyword evidence="6" id="KW-0805">Transcription regulation</keyword>
<sequence>MQYIYIHSTSYVIHPSYIISSFPFKATTTARPTPAATNLLRLFLTLSPASRVISKQQGQGGGCRATRLDGAGTGEFRCRTCGRAFATFQALGGHRTSHKRPRVRADCLDLLPGARPGKGAAASDVLRCNTCGVVFSTGQALGGHMRRHRSPPATIKFVALSDDGEGDDDDIEDDDASHLSTATSFIKFI</sequence>
<evidence type="ECO:0000313" key="12">
    <source>
        <dbReference type="Proteomes" id="UP000823388"/>
    </source>
</evidence>
<dbReference type="Gene3D" id="3.30.160.60">
    <property type="entry name" value="Classic Zinc Finger"/>
    <property type="match status" value="1"/>
</dbReference>
<keyword evidence="7" id="KW-0804">Transcription</keyword>
<dbReference type="InterPro" id="IPR013087">
    <property type="entry name" value="Znf_C2H2_type"/>
</dbReference>
<comment type="caution">
    <text evidence="11">The sequence shown here is derived from an EMBL/GenBank/DDBJ whole genome shotgun (WGS) entry which is preliminary data.</text>
</comment>
<evidence type="ECO:0000313" key="11">
    <source>
        <dbReference type="EMBL" id="KAG2611766.1"/>
    </source>
</evidence>
<dbReference type="EMBL" id="CM029043">
    <property type="protein sequence ID" value="KAG2611766.1"/>
    <property type="molecule type" value="Genomic_DNA"/>
</dbReference>
<dbReference type="OrthoDB" id="767246at2759"/>
<feature type="domain" description="C2H2-type" evidence="10">
    <location>
        <begin position="76"/>
        <end position="103"/>
    </location>
</feature>
<dbReference type="Pfam" id="PF13912">
    <property type="entry name" value="zf-C2H2_6"/>
    <property type="match status" value="2"/>
</dbReference>
<dbReference type="PANTHER" id="PTHR26374:SF171">
    <property type="entry name" value="OS11G0702400 PROTEIN"/>
    <property type="match status" value="1"/>
</dbReference>